<feature type="transmembrane region" description="Helical" evidence="1">
    <location>
        <begin position="62"/>
        <end position="81"/>
    </location>
</feature>
<dbReference type="RefSeq" id="WP_148774178.1">
    <property type="nucleotide sequence ID" value="NZ_VSSS01000032.1"/>
</dbReference>
<dbReference type="Pfam" id="PF03817">
    <property type="entry name" value="MadL"/>
    <property type="match status" value="1"/>
</dbReference>
<keyword evidence="1" id="KW-0812">Transmembrane</keyword>
<dbReference type="InterPro" id="IPR004690">
    <property type="entry name" value="Maln_transptMadL"/>
</dbReference>
<dbReference type="GO" id="GO:0016020">
    <property type="term" value="C:membrane"/>
    <property type="evidence" value="ECO:0007669"/>
    <property type="project" value="InterPro"/>
</dbReference>
<dbReference type="AlphaFoldDB" id="A0A5D3KBH0"/>
<accession>A0A5D3KBH0</accession>
<sequence length="144" mass="14725">MTISGVALLAICTLLGSLLGDLLGVALGVKANVGGVGIAMMFLIAARLWLVRWGLLSRGLNTGVEFWGSFYIPIVVAMAAQQNVVAAAKGGPIVVIAGAGAVAVCFAMVALIGRFSGPVETMDEIEAREALEASVPHFKSGRVG</sequence>
<comment type="caution">
    <text evidence="2">The sequence shown here is derived from an EMBL/GenBank/DDBJ whole genome shotgun (WGS) entry which is preliminary data.</text>
</comment>
<proteinExistence type="predicted"/>
<gene>
    <name evidence="2" type="primary">madL</name>
    <name evidence="2" type="ORF">FXB40_21535</name>
</gene>
<feature type="transmembrane region" description="Helical" evidence="1">
    <location>
        <begin position="30"/>
        <end position="50"/>
    </location>
</feature>
<dbReference type="OrthoDB" id="286752at2"/>
<evidence type="ECO:0000256" key="1">
    <source>
        <dbReference type="SAM" id="Phobius"/>
    </source>
</evidence>
<keyword evidence="3" id="KW-1185">Reference proteome</keyword>
<reference evidence="2 3" key="1">
    <citation type="submission" date="2019-08" db="EMBL/GenBank/DDBJ databases">
        <title>Bradyrhizobium hipponensis sp. nov., a rhizobium isolated from a Lupinus angustifolius root nodule in Tunisia.</title>
        <authorList>
            <person name="Off K."/>
            <person name="Rejili M."/>
            <person name="Mars M."/>
            <person name="Brachmann A."/>
            <person name="Marin M."/>
        </authorList>
    </citation>
    <scope>NUCLEOTIDE SEQUENCE [LARGE SCALE GENOMIC DNA]</scope>
    <source>
        <strain evidence="2 3">CTAW71</strain>
    </source>
</reference>
<feature type="transmembrane region" description="Helical" evidence="1">
    <location>
        <begin position="93"/>
        <end position="112"/>
    </location>
</feature>
<name>A0A5D3KBH0_9BRAD</name>
<protein>
    <submittedName>
        <fullName evidence="2">Malonate transporter subunit MadL</fullName>
    </submittedName>
</protein>
<keyword evidence="1" id="KW-0472">Membrane</keyword>
<organism evidence="2 3">
    <name type="scientific">Bradyrhizobium rifense</name>
    <dbReference type="NCBI Taxonomy" id="515499"/>
    <lineage>
        <taxon>Bacteria</taxon>
        <taxon>Pseudomonadati</taxon>
        <taxon>Pseudomonadota</taxon>
        <taxon>Alphaproteobacteria</taxon>
        <taxon>Hyphomicrobiales</taxon>
        <taxon>Nitrobacteraceae</taxon>
        <taxon>Bradyrhizobium</taxon>
    </lineage>
</organism>
<dbReference type="NCBIfam" id="TIGR00807">
    <property type="entry name" value="malonate_madL"/>
    <property type="match status" value="1"/>
</dbReference>
<evidence type="ECO:0000313" key="2">
    <source>
        <dbReference type="EMBL" id="TYL93417.1"/>
    </source>
</evidence>
<dbReference type="EMBL" id="VSSS01000032">
    <property type="protein sequence ID" value="TYL93417.1"/>
    <property type="molecule type" value="Genomic_DNA"/>
</dbReference>
<keyword evidence="1" id="KW-1133">Transmembrane helix</keyword>
<dbReference type="Proteomes" id="UP000324758">
    <property type="component" value="Unassembled WGS sequence"/>
</dbReference>
<evidence type="ECO:0000313" key="3">
    <source>
        <dbReference type="Proteomes" id="UP000324758"/>
    </source>
</evidence>